<dbReference type="AlphaFoldDB" id="A0A2R5F0Y2"/>
<name>A0A2R5F0Y2_9BACL</name>
<protein>
    <recommendedName>
        <fullName evidence="4">DUF2500 domain-containing protein</fullName>
    </recommendedName>
</protein>
<organism evidence="2 3">
    <name type="scientific">Paenibacillus agaridevorans</name>
    <dbReference type="NCBI Taxonomy" id="171404"/>
    <lineage>
        <taxon>Bacteria</taxon>
        <taxon>Bacillati</taxon>
        <taxon>Bacillota</taxon>
        <taxon>Bacilli</taxon>
        <taxon>Bacillales</taxon>
        <taxon>Paenibacillaceae</taxon>
        <taxon>Paenibacillus</taxon>
    </lineage>
</organism>
<keyword evidence="1" id="KW-0812">Transmembrane</keyword>
<evidence type="ECO:0000256" key="1">
    <source>
        <dbReference type="SAM" id="Phobius"/>
    </source>
</evidence>
<evidence type="ECO:0000313" key="2">
    <source>
        <dbReference type="EMBL" id="GBG09341.1"/>
    </source>
</evidence>
<evidence type="ECO:0000313" key="3">
    <source>
        <dbReference type="Proteomes" id="UP000245202"/>
    </source>
</evidence>
<dbReference type="Proteomes" id="UP000245202">
    <property type="component" value="Unassembled WGS sequence"/>
</dbReference>
<evidence type="ECO:0008006" key="4">
    <source>
        <dbReference type="Google" id="ProtNLM"/>
    </source>
</evidence>
<comment type="caution">
    <text evidence="2">The sequence shown here is derived from an EMBL/GenBank/DDBJ whole genome shotgun (WGS) entry which is preliminary data.</text>
</comment>
<accession>A0A2R5F0Y2</accession>
<dbReference type="EMBL" id="BDQX01000225">
    <property type="protein sequence ID" value="GBG09341.1"/>
    <property type="molecule type" value="Genomic_DNA"/>
</dbReference>
<keyword evidence="3" id="KW-1185">Reference proteome</keyword>
<feature type="transmembrane region" description="Helical" evidence="1">
    <location>
        <begin position="34"/>
        <end position="57"/>
    </location>
</feature>
<reference evidence="2 3" key="1">
    <citation type="submission" date="2017-08" db="EMBL/GenBank/DDBJ databases">
        <title>Substantial Increase in Enzyme Production by Combined Drug-Resistance Mutations in Paenibacillus agaridevorans.</title>
        <authorList>
            <person name="Tanaka Y."/>
            <person name="Funane K."/>
            <person name="Hosaka T."/>
            <person name="Shiwa Y."/>
            <person name="Fujita N."/>
            <person name="Miyazaki T."/>
            <person name="Yoshikawa H."/>
            <person name="Murakami K."/>
            <person name="Kasahara K."/>
            <person name="Inaoka T."/>
            <person name="Hiraga Y."/>
            <person name="Ochi K."/>
        </authorList>
    </citation>
    <scope>NUCLEOTIDE SEQUENCE [LARGE SCALE GENOMIC DNA]</scope>
    <source>
        <strain evidence="2 3">T-3040</strain>
    </source>
</reference>
<keyword evidence="1" id="KW-0472">Membrane</keyword>
<keyword evidence="1" id="KW-1133">Transmembrane helix</keyword>
<sequence>MSAQRNKVHSGQIVLYNYRNRIEHLIKLNSERGALIIDVIVMSFLVVLILFFVYWYALKRIPTKSLNVVITKKNIREFAMRNGKYKSLIIVVLTESGEVLEFQSLSIKKYNQINEGDKGIVFFKGEFLVDFTKE</sequence>
<dbReference type="RefSeq" id="WP_108994096.1">
    <property type="nucleotide sequence ID" value="NZ_BDQX01000225.1"/>
</dbReference>
<proteinExistence type="predicted"/>
<gene>
    <name evidence="2" type="ORF">PAT3040_03985</name>
</gene>